<reference evidence="1" key="2">
    <citation type="submission" date="2025-09" db="UniProtKB">
        <authorList>
            <consortium name="Ensembl"/>
        </authorList>
    </citation>
    <scope>IDENTIFICATION</scope>
</reference>
<keyword evidence="2" id="KW-1185">Reference proteome</keyword>
<sequence length="258" mass="27673">MESPDSHSEQLILPQVHALDDVTTIVEDAADVLGVDGAGEVRVAVMLPVETFTCLTHQELISDEELCSGHFGVFICIWNICVLWEIIFKFGFPYGLQEPTAPVGPDGSEQVQGLSEAVGGVVLSDDHIVAAAGCDKDDGPLDPLPATQDGENLLEVDFVHLEPAQQILGRVVGPPDRVQSVQEPSLLLSAVDQLVLIGAFEAGLNAVVFPQLLSMLKEVLKDTESCDVFKVQKRSDALDVVHSGLVAWVTQRDGRNGS</sequence>
<evidence type="ECO:0000313" key="1">
    <source>
        <dbReference type="Ensembl" id="ENSCVAP00000003156.1"/>
    </source>
</evidence>
<protein>
    <submittedName>
        <fullName evidence="1">Uncharacterized protein</fullName>
    </submittedName>
</protein>
<evidence type="ECO:0000313" key="2">
    <source>
        <dbReference type="Proteomes" id="UP000265020"/>
    </source>
</evidence>
<name>A0A3Q2CDT4_CYPVA</name>
<organism evidence="1 2">
    <name type="scientific">Cyprinodon variegatus</name>
    <name type="common">Sheepshead minnow</name>
    <dbReference type="NCBI Taxonomy" id="28743"/>
    <lineage>
        <taxon>Eukaryota</taxon>
        <taxon>Metazoa</taxon>
        <taxon>Chordata</taxon>
        <taxon>Craniata</taxon>
        <taxon>Vertebrata</taxon>
        <taxon>Euteleostomi</taxon>
        <taxon>Actinopterygii</taxon>
        <taxon>Neopterygii</taxon>
        <taxon>Teleostei</taxon>
        <taxon>Neoteleostei</taxon>
        <taxon>Acanthomorphata</taxon>
        <taxon>Ovalentaria</taxon>
        <taxon>Atherinomorphae</taxon>
        <taxon>Cyprinodontiformes</taxon>
        <taxon>Cyprinodontidae</taxon>
        <taxon>Cyprinodon</taxon>
    </lineage>
</organism>
<reference evidence="1" key="1">
    <citation type="submission" date="2025-08" db="UniProtKB">
        <authorList>
            <consortium name="Ensembl"/>
        </authorList>
    </citation>
    <scope>IDENTIFICATION</scope>
</reference>
<dbReference type="OMA" id="HHAQNVV"/>
<dbReference type="Proteomes" id="UP000265020">
    <property type="component" value="Unassembled WGS sequence"/>
</dbReference>
<accession>A0A3Q2CDT4</accession>
<dbReference type="Ensembl" id="ENSCVAT00000010500.1">
    <property type="protein sequence ID" value="ENSCVAP00000003156.1"/>
    <property type="gene ID" value="ENSCVAG00000004344.1"/>
</dbReference>
<proteinExistence type="predicted"/>
<dbReference type="GeneTree" id="ENSGT00940000177091"/>
<dbReference type="AlphaFoldDB" id="A0A3Q2CDT4"/>